<dbReference type="PANTHER" id="PTHR33048">
    <property type="entry name" value="PTH11-LIKE INTEGRAL MEMBRANE PROTEIN (AFU_ORTHOLOGUE AFUA_5G11245)"/>
    <property type="match status" value="1"/>
</dbReference>
<dbReference type="EMBL" id="PEJP01000052">
    <property type="protein sequence ID" value="RYO45718.1"/>
    <property type="molecule type" value="Genomic_DNA"/>
</dbReference>
<keyword evidence="2 6" id="KW-0812">Transmembrane</keyword>
<feature type="transmembrane region" description="Helical" evidence="6">
    <location>
        <begin position="30"/>
        <end position="49"/>
    </location>
</feature>
<evidence type="ECO:0000256" key="2">
    <source>
        <dbReference type="ARBA" id="ARBA00022692"/>
    </source>
</evidence>
<accession>A0A4V1X0J6</accession>
<keyword evidence="9" id="KW-1185">Reference proteome</keyword>
<gene>
    <name evidence="8" type="ORF">AA0113_g10334</name>
</gene>
<evidence type="ECO:0000256" key="3">
    <source>
        <dbReference type="ARBA" id="ARBA00022989"/>
    </source>
</evidence>
<sequence>MDMNQPIFSAPPGYVVDVDNPKRTGEAANFWVGTLGMIVAAIFMVIRVFTKTRLAKGFTPDDSKLAQISQNTSQAFCNEIQYLTRSNSSVARSLVQYGRGTLGVHIWELTGHRVNSTMNLISVASIIYCPFLASAKLSLLFFYLRLSHIQWFRLCVYASMFLVVGYNIALVFPLIFACTPFRRNWDVTITEGSCIDRTPLYMATAVLNMATDILLLILPIPMVVKLQMPRVQKAGLICIFGVGSLLIEANLVIITGCLPTMRLFFRHVAPRLIGESSLRSRCRKQSSTGYGGGSHHQLELKTIVSTVTNKRFEYVEDDTVSMGSEERTTAGWRGDRDSERGIVVAGNAGRITKTSSVVVESELRRSSLTDPRSSVACLR</sequence>
<comment type="subcellular location">
    <subcellularLocation>
        <location evidence="1">Membrane</location>
        <topology evidence="1">Multi-pass membrane protein</topology>
    </subcellularLocation>
</comment>
<dbReference type="GO" id="GO:0016020">
    <property type="term" value="C:membrane"/>
    <property type="evidence" value="ECO:0007669"/>
    <property type="project" value="UniProtKB-SubCell"/>
</dbReference>
<reference evidence="9" key="1">
    <citation type="journal article" date="2019" name="bioRxiv">
        <title>Genomics, evolutionary history and diagnostics of the Alternaria alternata species group including apple and Asian pear pathotypes.</title>
        <authorList>
            <person name="Armitage A.D."/>
            <person name="Cockerton H.M."/>
            <person name="Sreenivasaprasad S."/>
            <person name="Woodhall J.W."/>
            <person name="Lane C.R."/>
            <person name="Harrison R.J."/>
            <person name="Clarkson J.P."/>
        </authorList>
    </citation>
    <scope>NUCLEOTIDE SEQUENCE [LARGE SCALE GENOMIC DNA]</scope>
    <source>
        <strain evidence="9">RGR 97.0016</strain>
    </source>
</reference>
<feature type="transmembrane region" description="Helical" evidence="6">
    <location>
        <begin position="156"/>
        <end position="179"/>
    </location>
</feature>
<evidence type="ECO:0000313" key="8">
    <source>
        <dbReference type="EMBL" id="RYO45718.1"/>
    </source>
</evidence>
<feature type="transmembrane region" description="Helical" evidence="6">
    <location>
        <begin position="120"/>
        <end position="144"/>
    </location>
</feature>
<evidence type="ECO:0000256" key="5">
    <source>
        <dbReference type="ARBA" id="ARBA00038359"/>
    </source>
</evidence>
<protein>
    <recommendedName>
        <fullName evidence="7">Rhodopsin domain-containing protein</fullName>
    </recommendedName>
</protein>
<organism evidence="8 9">
    <name type="scientific">Alternaria arborescens</name>
    <dbReference type="NCBI Taxonomy" id="156630"/>
    <lineage>
        <taxon>Eukaryota</taxon>
        <taxon>Fungi</taxon>
        <taxon>Dikarya</taxon>
        <taxon>Ascomycota</taxon>
        <taxon>Pezizomycotina</taxon>
        <taxon>Dothideomycetes</taxon>
        <taxon>Pleosporomycetidae</taxon>
        <taxon>Pleosporales</taxon>
        <taxon>Pleosporineae</taxon>
        <taxon>Pleosporaceae</taxon>
        <taxon>Alternaria</taxon>
        <taxon>Alternaria sect. Alternaria</taxon>
    </lineage>
</organism>
<comment type="caution">
    <text evidence="8">The sequence shown here is derived from an EMBL/GenBank/DDBJ whole genome shotgun (WGS) entry which is preliminary data.</text>
</comment>
<dbReference type="Proteomes" id="UP000293823">
    <property type="component" value="Unassembled WGS sequence"/>
</dbReference>
<evidence type="ECO:0000256" key="4">
    <source>
        <dbReference type="ARBA" id="ARBA00023136"/>
    </source>
</evidence>
<comment type="similarity">
    <text evidence="5">Belongs to the SAT4 family.</text>
</comment>
<feature type="transmembrane region" description="Helical" evidence="6">
    <location>
        <begin position="234"/>
        <end position="258"/>
    </location>
</feature>
<proteinExistence type="inferred from homology"/>
<evidence type="ECO:0000256" key="6">
    <source>
        <dbReference type="SAM" id="Phobius"/>
    </source>
</evidence>
<feature type="transmembrane region" description="Helical" evidence="6">
    <location>
        <begin position="200"/>
        <end position="222"/>
    </location>
</feature>
<dbReference type="OrthoDB" id="5342292at2759"/>
<evidence type="ECO:0000256" key="1">
    <source>
        <dbReference type="ARBA" id="ARBA00004141"/>
    </source>
</evidence>
<name>A0A4V1X0J6_9PLEO</name>
<dbReference type="InterPro" id="IPR049326">
    <property type="entry name" value="Rhodopsin_dom_fungi"/>
</dbReference>
<feature type="domain" description="Rhodopsin" evidence="7">
    <location>
        <begin position="47"/>
        <end position="245"/>
    </location>
</feature>
<keyword evidence="4 6" id="KW-0472">Membrane</keyword>
<keyword evidence="3 6" id="KW-1133">Transmembrane helix</keyword>
<dbReference type="Pfam" id="PF20684">
    <property type="entry name" value="Fung_rhodopsin"/>
    <property type="match status" value="1"/>
</dbReference>
<evidence type="ECO:0000313" key="9">
    <source>
        <dbReference type="Proteomes" id="UP000293823"/>
    </source>
</evidence>
<evidence type="ECO:0000259" key="7">
    <source>
        <dbReference type="Pfam" id="PF20684"/>
    </source>
</evidence>
<dbReference type="InterPro" id="IPR052337">
    <property type="entry name" value="SAT4-like"/>
</dbReference>
<dbReference type="AlphaFoldDB" id="A0A4V1X0J6"/>
<dbReference type="PANTHER" id="PTHR33048:SF124">
    <property type="entry name" value="INTEGRAL MEMBRANE PROTEIN"/>
    <property type="match status" value="1"/>
</dbReference>